<dbReference type="InterPro" id="IPR000891">
    <property type="entry name" value="PYR_CT"/>
</dbReference>
<evidence type="ECO:0000313" key="4">
    <source>
        <dbReference type="Proteomes" id="UP001241537"/>
    </source>
</evidence>
<sequence length="347" mass="37728">MQSGKGLWKEEQAMGIRLMDCTLRDGANVVGKGFDAEITDMVLDGLTAAGVPIIEFGNAGGIGAYEVAGFTAAETDVRYLELARKYLDRGSMLGMFLNAKRYREKNVALAKESGLAFLRVGADAGDAGIAIQTVKDIKAAGLKCFYSLMKAYILSPDELAEEARRLEEAGLDEITIMDSAGTMMPEQTAEYTRKLKQAVKIPVAFHGHNNLGLSAANALAAYQNGADILDCGLMGMARSAGNLATELCIAMMQRCGEMQELDLFGLLDFVDSRLQPAMAKHSYHNPVTPLDLTLGFSGCHSSFVKKFREIASEENVNLFRLIAEVSKRDQKSPSEKLMREVAEEMRG</sequence>
<dbReference type="EMBL" id="JAUSTO010000004">
    <property type="protein sequence ID" value="MDQ0152201.1"/>
    <property type="molecule type" value="Genomic_DNA"/>
</dbReference>
<dbReference type="SUPFAM" id="SSF51569">
    <property type="entry name" value="Aldolase"/>
    <property type="match status" value="1"/>
</dbReference>
<dbReference type="PANTHER" id="PTHR10277">
    <property type="entry name" value="HOMOCITRATE SYNTHASE-RELATED"/>
    <property type="match status" value="1"/>
</dbReference>
<proteinExistence type="predicted"/>
<reference evidence="3" key="1">
    <citation type="submission" date="2023-07" db="EMBL/GenBank/DDBJ databases">
        <title>Genomic Encyclopedia of Type Strains, Phase IV (KMG-IV): sequencing the most valuable type-strain genomes for metagenomic binning, comparative biology and taxonomic classification.</title>
        <authorList>
            <person name="Goeker M."/>
        </authorList>
    </citation>
    <scope>NUCLEOTIDE SEQUENCE</scope>
    <source>
        <strain evidence="3">DSM 19659</strain>
    </source>
</reference>
<dbReference type="InterPro" id="IPR013785">
    <property type="entry name" value="Aldolase_TIM"/>
</dbReference>
<comment type="caution">
    <text evidence="3">The sequence shown here is derived from an EMBL/GenBank/DDBJ whole genome shotgun (WGS) entry which is preliminary data.</text>
</comment>
<dbReference type="GO" id="GO:0003852">
    <property type="term" value="F:2-isopropylmalate synthase activity"/>
    <property type="evidence" value="ECO:0007669"/>
    <property type="project" value="TreeGrafter"/>
</dbReference>
<name>A0AAE4ALI3_9FIRM</name>
<dbReference type="PANTHER" id="PTHR10277:SF9">
    <property type="entry name" value="2-ISOPROPYLMALATE SYNTHASE 1, CHLOROPLASTIC-RELATED"/>
    <property type="match status" value="1"/>
</dbReference>
<gene>
    <name evidence="3" type="ORF">J2S20_000886</name>
</gene>
<dbReference type="GO" id="GO:0009098">
    <property type="term" value="P:L-leucine biosynthetic process"/>
    <property type="evidence" value="ECO:0007669"/>
    <property type="project" value="TreeGrafter"/>
</dbReference>
<evidence type="ECO:0000313" key="3">
    <source>
        <dbReference type="EMBL" id="MDQ0152201.1"/>
    </source>
</evidence>
<dbReference type="Pfam" id="PF00682">
    <property type="entry name" value="HMGL-like"/>
    <property type="match status" value="1"/>
</dbReference>
<dbReference type="PROSITE" id="PS50991">
    <property type="entry name" value="PYR_CT"/>
    <property type="match status" value="1"/>
</dbReference>
<evidence type="ECO:0000256" key="1">
    <source>
        <dbReference type="ARBA" id="ARBA00023211"/>
    </source>
</evidence>
<feature type="domain" description="Pyruvate carboxyltransferase" evidence="2">
    <location>
        <begin position="16"/>
        <end position="267"/>
    </location>
</feature>
<dbReference type="AlphaFoldDB" id="A0AAE4ALI3"/>
<dbReference type="GO" id="GO:0008701">
    <property type="term" value="F:4-hydroxy-2-oxovalerate aldolase activity"/>
    <property type="evidence" value="ECO:0007669"/>
    <property type="project" value="UniProtKB-EC"/>
</dbReference>
<dbReference type="EC" id="4.1.3.39" evidence="3"/>
<protein>
    <submittedName>
        <fullName evidence="3">4-hydroxy 2-oxovalerate aldolase</fullName>
        <ecNumber evidence="3">4.1.3.39</ecNumber>
    </submittedName>
</protein>
<dbReference type="RefSeq" id="WP_330692754.1">
    <property type="nucleotide sequence ID" value="NZ_JAUSTO010000004.1"/>
</dbReference>
<keyword evidence="1" id="KW-0464">Manganese</keyword>
<accession>A0AAE4ALI3</accession>
<evidence type="ECO:0000259" key="2">
    <source>
        <dbReference type="PROSITE" id="PS50991"/>
    </source>
</evidence>
<dbReference type="InterPro" id="IPR050073">
    <property type="entry name" value="2-IPM_HCS-like"/>
</dbReference>
<dbReference type="Gene3D" id="3.20.20.70">
    <property type="entry name" value="Aldolase class I"/>
    <property type="match status" value="1"/>
</dbReference>
<keyword evidence="4" id="KW-1185">Reference proteome</keyword>
<dbReference type="Proteomes" id="UP001241537">
    <property type="component" value="Unassembled WGS sequence"/>
</dbReference>
<organism evidence="3 4">
    <name type="scientific">Moryella indoligenes</name>
    <dbReference type="NCBI Taxonomy" id="371674"/>
    <lineage>
        <taxon>Bacteria</taxon>
        <taxon>Bacillati</taxon>
        <taxon>Bacillota</taxon>
        <taxon>Clostridia</taxon>
        <taxon>Lachnospirales</taxon>
        <taxon>Lachnospiraceae</taxon>
        <taxon>Moryella</taxon>
    </lineage>
</organism>
<keyword evidence="3" id="KW-0456">Lyase</keyword>